<evidence type="ECO:0000256" key="2">
    <source>
        <dbReference type="ARBA" id="ARBA00008814"/>
    </source>
</evidence>
<protein>
    <submittedName>
        <fullName evidence="7">Iron complex transport system substrate-binding protein</fullName>
    </submittedName>
</protein>
<keyword evidence="3" id="KW-0813">Transport</keyword>
<dbReference type="RefSeq" id="WP_149679470.1">
    <property type="nucleotide sequence ID" value="NZ_FQZP01000056.1"/>
</dbReference>
<feature type="domain" description="Fe/B12 periplasmic-binding" evidence="6">
    <location>
        <begin position="69"/>
        <end position="347"/>
    </location>
</feature>
<evidence type="ECO:0000256" key="1">
    <source>
        <dbReference type="ARBA" id="ARBA00004196"/>
    </source>
</evidence>
<dbReference type="Gene3D" id="3.40.50.1980">
    <property type="entry name" value="Nitrogenase molybdenum iron protein domain"/>
    <property type="match status" value="2"/>
</dbReference>
<dbReference type="InterPro" id="IPR051313">
    <property type="entry name" value="Bact_iron-sidero_bind"/>
</dbReference>
<evidence type="ECO:0000313" key="7">
    <source>
        <dbReference type="EMBL" id="SHJ45188.1"/>
    </source>
</evidence>
<reference evidence="7 8" key="1">
    <citation type="submission" date="2016-11" db="EMBL/GenBank/DDBJ databases">
        <authorList>
            <person name="Varghese N."/>
            <person name="Submissions S."/>
        </authorList>
    </citation>
    <scope>NUCLEOTIDE SEQUENCE [LARGE SCALE GENOMIC DNA]</scope>
    <source>
        <strain evidence="7 8">DSM 19027</strain>
    </source>
</reference>
<dbReference type="Proteomes" id="UP000324781">
    <property type="component" value="Unassembled WGS sequence"/>
</dbReference>
<dbReference type="PANTHER" id="PTHR30532">
    <property type="entry name" value="IRON III DICITRATE-BINDING PERIPLASMIC PROTEIN"/>
    <property type="match status" value="1"/>
</dbReference>
<evidence type="ECO:0000256" key="4">
    <source>
        <dbReference type="ARBA" id="ARBA00022729"/>
    </source>
</evidence>
<evidence type="ECO:0000256" key="5">
    <source>
        <dbReference type="SAM" id="SignalP"/>
    </source>
</evidence>
<dbReference type="Pfam" id="PF01497">
    <property type="entry name" value="Peripla_BP_2"/>
    <property type="match status" value="1"/>
</dbReference>
<proteinExistence type="inferred from homology"/>
<evidence type="ECO:0000313" key="8">
    <source>
        <dbReference type="Proteomes" id="UP000324781"/>
    </source>
</evidence>
<feature type="signal peptide" evidence="5">
    <location>
        <begin position="1"/>
        <end position="21"/>
    </location>
</feature>
<dbReference type="GO" id="GO:0030288">
    <property type="term" value="C:outer membrane-bounded periplasmic space"/>
    <property type="evidence" value="ECO:0007669"/>
    <property type="project" value="TreeGrafter"/>
</dbReference>
<dbReference type="PROSITE" id="PS50983">
    <property type="entry name" value="FE_B12_PBP"/>
    <property type="match status" value="1"/>
</dbReference>
<accession>A0A1M6JES9</accession>
<dbReference type="EMBL" id="FQZP01000056">
    <property type="protein sequence ID" value="SHJ45188.1"/>
    <property type="molecule type" value="Genomic_DNA"/>
</dbReference>
<evidence type="ECO:0000256" key="3">
    <source>
        <dbReference type="ARBA" id="ARBA00022448"/>
    </source>
</evidence>
<dbReference type="SUPFAM" id="SSF53807">
    <property type="entry name" value="Helical backbone' metal receptor"/>
    <property type="match status" value="1"/>
</dbReference>
<comment type="similarity">
    <text evidence="2">Belongs to the bacterial solute-binding protein 8 family.</text>
</comment>
<sequence>MKLRRFACLIAVLVLTLSVAACTTGKADGVSGDTSQNASDKTSDNTSAEYPITIKHAFGETVIEKKPERIAAIGWGNMDVPLALGVVPVGVSQANYGVTEGEKLLPWTAEKFISLGVNNPVVFDDIDGLDFEAINDVQPDVILAAYSGITQEEYDILSQIAPTVAYPRAAWDIGWREQIIMNATGMGMKAEGEALVADLEKLISQRLEAYPQLKDKTAAFFYVYPADFSTFYIYLMKDPRAAFLIDLGLKVPDSVAKLAEGETSFAIEVSSEKADLLSDIDIIIAYGDETVLNHMQADPLMGTIPAVKRGSVVMLQDNTPLAASVNPSALSIPYTIDEYLKLIAEAAEKVK</sequence>
<dbReference type="CDD" id="cd01146">
    <property type="entry name" value="FhuD"/>
    <property type="match status" value="1"/>
</dbReference>
<dbReference type="PROSITE" id="PS51257">
    <property type="entry name" value="PROKAR_LIPOPROTEIN"/>
    <property type="match status" value="1"/>
</dbReference>
<keyword evidence="8" id="KW-1185">Reference proteome</keyword>
<feature type="chain" id="PRO_5038752321" evidence="5">
    <location>
        <begin position="22"/>
        <end position="351"/>
    </location>
</feature>
<dbReference type="PANTHER" id="PTHR30532:SF24">
    <property type="entry name" value="FERRIC ENTEROBACTIN-BINDING PERIPLASMIC PROTEIN FEPB"/>
    <property type="match status" value="1"/>
</dbReference>
<gene>
    <name evidence="7" type="ORF">SAMN05444373_10561</name>
</gene>
<name>A0A1M6JES9_9FIRM</name>
<evidence type="ECO:0000259" key="6">
    <source>
        <dbReference type="PROSITE" id="PS50983"/>
    </source>
</evidence>
<dbReference type="GO" id="GO:1901678">
    <property type="term" value="P:iron coordination entity transport"/>
    <property type="evidence" value="ECO:0007669"/>
    <property type="project" value="UniProtKB-ARBA"/>
</dbReference>
<dbReference type="InterPro" id="IPR002491">
    <property type="entry name" value="ABC_transptr_periplasmic_BD"/>
</dbReference>
<keyword evidence="4 5" id="KW-0732">Signal</keyword>
<dbReference type="OrthoDB" id="1846031at2"/>
<comment type="subcellular location">
    <subcellularLocation>
        <location evidence="1">Cell envelope</location>
    </subcellularLocation>
</comment>
<dbReference type="AlphaFoldDB" id="A0A1M6JES9"/>
<organism evidence="7 8">
    <name type="scientific">Thermoclostridium caenicola</name>
    <dbReference type="NCBI Taxonomy" id="659425"/>
    <lineage>
        <taxon>Bacteria</taxon>
        <taxon>Bacillati</taxon>
        <taxon>Bacillota</taxon>
        <taxon>Clostridia</taxon>
        <taxon>Eubacteriales</taxon>
        <taxon>Oscillospiraceae</taxon>
        <taxon>Thermoclostridium</taxon>
    </lineage>
</organism>